<gene>
    <name evidence="1" type="ORF">LCGC14_1181560</name>
</gene>
<name>A0A0F9P4V0_9ZZZZ</name>
<accession>A0A0F9P4V0</accession>
<dbReference type="AlphaFoldDB" id="A0A0F9P4V0"/>
<sequence length="240" mass="27747">MSNIDEFLPEIESQNDKQLIKDLTKIIMGMTPKLEMLDILGSISKKDPEFFMNKIYPKVWPMIVKKYHGKMTSRPIWFQSKELSEINEFILTKYCFFEGEKLITRLTGQVYPVNIGGFIYLTNYRIFAIGNPVKSVSTPSFSSRFGINLLEGIVRMSINLHRKILKKNFAKLFHKELISSNLGEWGYSIPIFGATEITKTSKNITYSIIIDNKRIGFKVVARKQNQGLSLIEQQLLTYQQ</sequence>
<comment type="caution">
    <text evidence="1">The sequence shown here is derived from an EMBL/GenBank/DDBJ whole genome shotgun (WGS) entry which is preliminary data.</text>
</comment>
<dbReference type="EMBL" id="LAZR01005925">
    <property type="protein sequence ID" value="KKM96095.1"/>
    <property type="molecule type" value="Genomic_DNA"/>
</dbReference>
<reference evidence="1" key="1">
    <citation type="journal article" date="2015" name="Nature">
        <title>Complex archaea that bridge the gap between prokaryotes and eukaryotes.</title>
        <authorList>
            <person name="Spang A."/>
            <person name="Saw J.H."/>
            <person name="Jorgensen S.L."/>
            <person name="Zaremba-Niedzwiedzka K."/>
            <person name="Martijn J."/>
            <person name="Lind A.E."/>
            <person name="van Eijk R."/>
            <person name="Schleper C."/>
            <person name="Guy L."/>
            <person name="Ettema T.J."/>
        </authorList>
    </citation>
    <scope>NUCLEOTIDE SEQUENCE</scope>
</reference>
<organism evidence="1">
    <name type="scientific">marine sediment metagenome</name>
    <dbReference type="NCBI Taxonomy" id="412755"/>
    <lineage>
        <taxon>unclassified sequences</taxon>
        <taxon>metagenomes</taxon>
        <taxon>ecological metagenomes</taxon>
    </lineage>
</organism>
<protein>
    <submittedName>
        <fullName evidence="1">Uncharacterized protein</fullName>
    </submittedName>
</protein>
<evidence type="ECO:0000313" key="1">
    <source>
        <dbReference type="EMBL" id="KKM96095.1"/>
    </source>
</evidence>
<proteinExistence type="predicted"/>